<sequence>MNPHLAIRFKTIMFRLCVFLTLFLVLWLFTKYNLRRSSIFQEDFLSISASFPPSKSIPTIARVLYLFLCENQAEINAYRSVLPSITGDVMFFCWKKNCFNTNFSTPSSIYTATWSGASSKYQPLVRINPAPNYILTHPRVFIINELQLNLSRKTTWTTARNLLYQSALAEELRQGWRWAYFNFADGDIQFVCPFAQKFLNANQTNEDGFIIARHFRSLVNIQPFPNNRTNSNLCFILMDAFLLSVSPAIGVVAGMMIPIVFDGLVAEIVYHVDAMFNAFHRDALDFLLPYCPRYDAHSWWKSQAILIYRSLCLYGHAIQFNAIQISARKHRPYPRQGNPWVIDQDMNLVPSSLISLQKYMKTKRLVSAIVLRHYSGWSLGVTGDECRDHHTDVDPVNCTVTTPNKSLQMWFKSEQKIKRPPYINRDHGFCGSCPRDKMVSNAWQLTDLVANISPTRPFLVNIGAASAGGGQYDPTYPLLTATNLSFSALLIDSNTSPSLFSAYPNRSNIKIIHDFVWSESIVKNIFERYNVSTHFTILKLDIDSYECSVLESILRASYRPELIHTEFNPIFPPPIIFMPIYNATTKNDWKPPLWSNINPFYGCSLSALSKVLKSFNYVLLEVDFWDVIYIQHEIALLSQIQVPANDHIAYQHGFLEQTCLFYCRGNAKLYNKQIENAIKAAWNQSNLTTSLKDVIDLFAPISLKTDYKHPYIISS</sequence>
<organism evidence="2 3">
    <name type="scientific">Rotaria magnacalcarata</name>
    <dbReference type="NCBI Taxonomy" id="392030"/>
    <lineage>
        <taxon>Eukaryota</taxon>
        <taxon>Metazoa</taxon>
        <taxon>Spiralia</taxon>
        <taxon>Gnathifera</taxon>
        <taxon>Rotifera</taxon>
        <taxon>Eurotatoria</taxon>
        <taxon>Bdelloidea</taxon>
        <taxon>Philodinida</taxon>
        <taxon>Philodinidae</taxon>
        <taxon>Rotaria</taxon>
    </lineage>
</organism>
<proteinExistence type="predicted"/>
<keyword evidence="1" id="KW-0812">Transmembrane</keyword>
<evidence type="ECO:0000313" key="3">
    <source>
        <dbReference type="Proteomes" id="UP000681967"/>
    </source>
</evidence>
<gene>
    <name evidence="2" type="ORF">BYL167_LOCUS17922</name>
</gene>
<name>A0A8S2Q2G9_9BILA</name>
<accession>A0A8S2Q2G9</accession>
<comment type="caution">
    <text evidence="2">The sequence shown here is derived from an EMBL/GenBank/DDBJ whole genome shotgun (WGS) entry which is preliminary data.</text>
</comment>
<keyword evidence="1" id="KW-1133">Transmembrane helix</keyword>
<evidence type="ECO:0000256" key="1">
    <source>
        <dbReference type="SAM" id="Phobius"/>
    </source>
</evidence>
<dbReference type="EMBL" id="CAJOBH010007230">
    <property type="protein sequence ID" value="CAF4078279.1"/>
    <property type="molecule type" value="Genomic_DNA"/>
</dbReference>
<dbReference type="Proteomes" id="UP000681967">
    <property type="component" value="Unassembled WGS sequence"/>
</dbReference>
<keyword evidence="1" id="KW-0472">Membrane</keyword>
<feature type="transmembrane region" description="Helical" evidence="1">
    <location>
        <begin position="12"/>
        <end position="30"/>
    </location>
</feature>
<reference evidence="2" key="1">
    <citation type="submission" date="2021-02" db="EMBL/GenBank/DDBJ databases">
        <authorList>
            <person name="Nowell W R."/>
        </authorList>
    </citation>
    <scope>NUCLEOTIDE SEQUENCE</scope>
</reference>
<evidence type="ECO:0000313" key="2">
    <source>
        <dbReference type="EMBL" id="CAF4078279.1"/>
    </source>
</evidence>
<protein>
    <submittedName>
        <fullName evidence="2">Uncharacterized protein</fullName>
    </submittedName>
</protein>
<dbReference type="AlphaFoldDB" id="A0A8S2Q2G9"/>